<gene>
    <name evidence="20" type="ORF">GJ700_24675</name>
</gene>
<organism evidence="20 21">
    <name type="scientific">Pseudoduganella rivuli</name>
    <dbReference type="NCBI Taxonomy" id="2666085"/>
    <lineage>
        <taxon>Bacteria</taxon>
        <taxon>Pseudomonadati</taxon>
        <taxon>Pseudomonadota</taxon>
        <taxon>Betaproteobacteria</taxon>
        <taxon>Burkholderiales</taxon>
        <taxon>Oxalobacteraceae</taxon>
        <taxon>Telluria group</taxon>
        <taxon>Pseudoduganella</taxon>
    </lineage>
</organism>
<keyword evidence="6 14" id="KW-0812">Transmembrane</keyword>
<dbReference type="PANTHER" id="PTHR32552:SF89">
    <property type="entry name" value="CATECHOLATE SIDEROPHORE RECEPTOR FIU"/>
    <property type="match status" value="1"/>
</dbReference>
<comment type="similarity">
    <text evidence="2 14 15">Belongs to the TonB-dependent receptor family.</text>
</comment>
<comment type="subcellular location">
    <subcellularLocation>
        <location evidence="1 14">Cell outer membrane</location>
        <topology evidence="1 14">Multi-pass membrane protein</topology>
    </subcellularLocation>
</comment>
<keyword evidence="21" id="KW-1185">Reference proteome</keyword>
<dbReference type="Pfam" id="PF00593">
    <property type="entry name" value="TonB_dep_Rec_b-barrel"/>
    <property type="match status" value="1"/>
</dbReference>
<keyword evidence="4 14" id="KW-1134">Transmembrane beta strand</keyword>
<sequence length="835" mass="90342">MKNHKRFLLSAITLAVWALTQQVQAQDGAAVPSPDSSASGTDQGTADDKLNKVVVTGSTSLKRTVRESSVAVTSADRADLDRKSPRSTASALELIPGMMVEDSGGEVSNNYTVRGLAGGGQNFVQLSEDGLPVFYHPGLADTILKQELSIDRMEAVRGGTSGILTVNGAGATVNFITVRSKEEPEGALRLTGSDYGTKRIDLRYGGAIGNGWYAGFGGFYRTSDSVRDIGFTADHGGLLRAYVGRKWGDGEFSVNVKVVNDHNTFLLPTPFQNPSNPQPVPGFNGNYGTLLSADNGVQYGRNTNGLQTNDLNDGIATKSTSIGYNFEKRLNDAFTVRSKGRYTDFKNEFNSIFTFDNNSLRTAADRLNPASNADIQAMLKRFPGTTPAIRGVASGVIYSGAKLADVSGNGLLTDNISAKNRAYRQNFVNDLSLTWTTAGNSLTAGLLTVDQNEQNGNDGNTRFLGEVKNNPARLDIVAIDAAGKVVGQLTDKSVLEYNPWGVGLSRSSLSSSNLYLNDEYQVNERLRLDAGARLEHFRYRAWRPQGSVVTIPGSTRPDGGDADNIMVNNTMPAFNGQYDYVDNGSSNHSSVTAGGNYLINDNLAVYARYSKSYQANNENPVTRIGFGELGARYQRRGFSASLTAFRTNFKDYQFSRLLEGDTLETRVGGDIIVNGLEYELQWKPLRYARINLSGVVQKSSMNIKSVNGPSAATVNTASLGSHPERSPDQNYTITPTLLLPDNKGELYLSYHQVGKRYADAANSFVLPAYHTLDVGASYQLSPALSLNFNVQNLTNTIGLTEGNPRAGFTEVASGKYFFARAILGRNMQFSLTASF</sequence>
<accession>A0A7X2LVE5</accession>
<evidence type="ECO:0000256" key="11">
    <source>
        <dbReference type="ARBA" id="ARBA00023136"/>
    </source>
</evidence>
<feature type="domain" description="TonB-dependent receptor plug" evidence="19">
    <location>
        <begin position="65"/>
        <end position="170"/>
    </location>
</feature>
<evidence type="ECO:0000256" key="5">
    <source>
        <dbReference type="ARBA" id="ARBA00022496"/>
    </source>
</evidence>
<dbReference type="PANTHER" id="PTHR32552">
    <property type="entry name" value="FERRICHROME IRON RECEPTOR-RELATED"/>
    <property type="match status" value="1"/>
</dbReference>
<evidence type="ECO:0000256" key="9">
    <source>
        <dbReference type="ARBA" id="ARBA00023065"/>
    </source>
</evidence>
<evidence type="ECO:0000256" key="6">
    <source>
        <dbReference type="ARBA" id="ARBA00022692"/>
    </source>
</evidence>
<evidence type="ECO:0000259" key="18">
    <source>
        <dbReference type="Pfam" id="PF00593"/>
    </source>
</evidence>
<dbReference type="InterPro" id="IPR039426">
    <property type="entry name" value="TonB-dep_rcpt-like"/>
</dbReference>
<evidence type="ECO:0000256" key="14">
    <source>
        <dbReference type="PROSITE-ProRule" id="PRU01360"/>
    </source>
</evidence>
<evidence type="ECO:0000313" key="20">
    <source>
        <dbReference type="EMBL" id="MRV74913.1"/>
    </source>
</evidence>
<evidence type="ECO:0000256" key="7">
    <source>
        <dbReference type="ARBA" id="ARBA00022729"/>
    </source>
</evidence>
<keyword evidence="8" id="KW-0408">Iron</keyword>
<keyword evidence="9" id="KW-0406">Ion transport</keyword>
<dbReference type="Proteomes" id="UP000446768">
    <property type="component" value="Unassembled WGS sequence"/>
</dbReference>
<dbReference type="PROSITE" id="PS52016">
    <property type="entry name" value="TONB_DEPENDENT_REC_3"/>
    <property type="match status" value="1"/>
</dbReference>
<evidence type="ECO:0000256" key="12">
    <source>
        <dbReference type="ARBA" id="ARBA00023170"/>
    </source>
</evidence>
<dbReference type="InterPro" id="IPR000531">
    <property type="entry name" value="Beta-barrel_TonB"/>
</dbReference>
<keyword evidence="11 14" id="KW-0472">Membrane</keyword>
<keyword evidence="3 14" id="KW-0813">Transport</keyword>
<dbReference type="AlphaFoldDB" id="A0A7X2LVE5"/>
<dbReference type="Gene3D" id="2.170.130.10">
    <property type="entry name" value="TonB-dependent receptor, plug domain"/>
    <property type="match status" value="1"/>
</dbReference>
<dbReference type="EMBL" id="WKJJ01000017">
    <property type="protein sequence ID" value="MRV74913.1"/>
    <property type="molecule type" value="Genomic_DNA"/>
</dbReference>
<feature type="chain" id="PRO_5031229420" evidence="17">
    <location>
        <begin position="26"/>
        <end position="835"/>
    </location>
</feature>
<evidence type="ECO:0000259" key="19">
    <source>
        <dbReference type="Pfam" id="PF07715"/>
    </source>
</evidence>
<keyword evidence="10 15" id="KW-0798">TonB box</keyword>
<name>A0A7X2LVE5_9BURK</name>
<feature type="region of interest" description="Disordered" evidence="16">
    <location>
        <begin position="28"/>
        <end position="49"/>
    </location>
</feature>
<evidence type="ECO:0000313" key="21">
    <source>
        <dbReference type="Proteomes" id="UP000446768"/>
    </source>
</evidence>
<dbReference type="InterPro" id="IPR037066">
    <property type="entry name" value="Plug_dom_sf"/>
</dbReference>
<evidence type="ECO:0000256" key="13">
    <source>
        <dbReference type="ARBA" id="ARBA00023237"/>
    </source>
</evidence>
<evidence type="ECO:0000256" key="1">
    <source>
        <dbReference type="ARBA" id="ARBA00004571"/>
    </source>
</evidence>
<evidence type="ECO:0000256" key="3">
    <source>
        <dbReference type="ARBA" id="ARBA00022448"/>
    </source>
</evidence>
<comment type="caution">
    <text evidence="20">The sequence shown here is derived from an EMBL/GenBank/DDBJ whole genome shotgun (WGS) entry which is preliminary data.</text>
</comment>
<evidence type="ECO:0000256" key="16">
    <source>
        <dbReference type="SAM" id="MobiDB-lite"/>
    </source>
</evidence>
<proteinExistence type="inferred from homology"/>
<evidence type="ECO:0000256" key="17">
    <source>
        <dbReference type="SAM" id="SignalP"/>
    </source>
</evidence>
<keyword evidence="7 17" id="KW-0732">Signal</keyword>
<dbReference type="SUPFAM" id="SSF56935">
    <property type="entry name" value="Porins"/>
    <property type="match status" value="1"/>
</dbReference>
<keyword evidence="13 14" id="KW-0998">Cell outer membrane</keyword>
<feature type="compositionally biased region" description="Polar residues" evidence="16">
    <location>
        <begin position="34"/>
        <end position="44"/>
    </location>
</feature>
<evidence type="ECO:0000256" key="4">
    <source>
        <dbReference type="ARBA" id="ARBA00022452"/>
    </source>
</evidence>
<protein>
    <submittedName>
        <fullName evidence="20">TonB-dependent receptor</fullName>
    </submittedName>
</protein>
<feature type="signal peptide" evidence="17">
    <location>
        <begin position="1"/>
        <end position="25"/>
    </location>
</feature>
<reference evidence="20 21" key="1">
    <citation type="submission" date="2019-11" db="EMBL/GenBank/DDBJ databases">
        <title>Novel species isolated from a subtropical stream in China.</title>
        <authorList>
            <person name="Lu H."/>
        </authorList>
    </citation>
    <scope>NUCLEOTIDE SEQUENCE [LARGE SCALE GENOMIC DNA]</scope>
    <source>
        <strain evidence="20 21">FT92W</strain>
    </source>
</reference>
<dbReference type="Pfam" id="PF07715">
    <property type="entry name" value="Plug"/>
    <property type="match status" value="1"/>
</dbReference>
<keyword evidence="12 20" id="KW-0675">Receptor</keyword>
<feature type="domain" description="TonB-dependent receptor-like beta-barrel" evidence="18">
    <location>
        <begin position="260"/>
        <end position="793"/>
    </location>
</feature>
<evidence type="ECO:0000256" key="8">
    <source>
        <dbReference type="ARBA" id="ARBA00023004"/>
    </source>
</evidence>
<dbReference type="GO" id="GO:0009279">
    <property type="term" value="C:cell outer membrane"/>
    <property type="evidence" value="ECO:0007669"/>
    <property type="project" value="UniProtKB-SubCell"/>
</dbReference>
<dbReference type="InterPro" id="IPR012910">
    <property type="entry name" value="Plug_dom"/>
</dbReference>
<dbReference type="InterPro" id="IPR036942">
    <property type="entry name" value="Beta-barrel_TonB_sf"/>
</dbReference>
<keyword evidence="5" id="KW-0410">Iron transport</keyword>
<evidence type="ECO:0000256" key="15">
    <source>
        <dbReference type="RuleBase" id="RU003357"/>
    </source>
</evidence>
<dbReference type="Gene3D" id="2.40.170.20">
    <property type="entry name" value="TonB-dependent receptor, beta-barrel domain"/>
    <property type="match status" value="1"/>
</dbReference>
<evidence type="ECO:0000256" key="10">
    <source>
        <dbReference type="ARBA" id="ARBA00023077"/>
    </source>
</evidence>
<dbReference type="GO" id="GO:0015344">
    <property type="term" value="F:siderophore uptake transmembrane transporter activity"/>
    <property type="evidence" value="ECO:0007669"/>
    <property type="project" value="TreeGrafter"/>
</dbReference>
<evidence type="ECO:0000256" key="2">
    <source>
        <dbReference type="ARBA" id="ARBA00009810"/>
    </source>
</evidence>
<dbReference type="RefSeq" id="WP_154378950.1">
    <property type="nucleotide sequence ID" value="NZ_WKJJ01000017.1"/>
</dbReference>